<dbReference type="Gene3D" id="3.90.1150.220">
    <property type="match status" value="1"/>
</dbReference>
<keyword evidence="3" id="KW-0863">Zinc-finger</keyword>
<feature type="compositionally biased region" description="Polar residues" evidence="4">
    <location>
        <begin position="235"/>
        <end position="274"/>
    </location>
</feature>
<dbReference type="Gene3D" id="1.10.10.10">
    <property type="entry name" value="Winged helix-like DNA-binding domain superfamily/Winged helix DNA-binding domain"/>
    <property type="match status" value="1"/>
</dbReference>
<dbReference type="InterPro" id="IPR011513">
    <property type="entry name" value="Nse1"/>
</dbReference>
<dbReference type="InterPro" id="IPR002219">
    <property type="entry name" value="PKC_DAG/PE"/>
</dbReference>
<feature type="region of interest" description="Disordered" evidence="4">
    <location>
        <begin position="228"/>
        <end position="305"/>
    </location>
</feature>
<keyword evidence="3" id="KW-0539">Nucleus</keyword>
<dbReference type="Proteomes" id="UP001652582">
    <property type="component" value="Chromosome 10"/>
</dbReference>
<gene>
    <name evidence="7" type="primary">LOC112042970</name>
</gene>
<feature type="domain" description="Phorbol-ester/DAG-type" evidence="5">
    <location>
        <begin position="158"/>
        <end position="211"/>
    </location>
</feature>
<dbReference type="PANTHER" id="PTHR20973:SF0">
    <property type="entry name" value="NON-STRUCTURAL MAINTENANCE OF CHROMOSOMES ELEMENT 1 HOMOLOG"/>
    <property type="match status" value="1"/>
</dbReference>
<evidence type="ECO:0000256" key="2">
    <source>
        <dbReference type="ARBA" id="ARBA00022833"/>
    </source>
</evidence>
<keyword evidence="3" id="KW-0233">DNA recombination</keyword>
<keyword evidence="2 3" id="KW-0862">Zinc</keyword>
<name>A0ABM3LL92_BICAN</name>
<evidence type="ECO:0000256" key="1">
    <source>
        <dbReference type="ARBA" id="ARBA00022723"/>
    </source>
</evidence>
<accession>A0ABM3LL92</accession>
<dbReference type="SUPFAM" id="SSF57889">
    <property type="entry name" value="Cysteine-rich domain"/>
    <property type="match status" value="1"/>
</dbReference>
<keyword evidence="3" id="KW-0808">Transferase</keyword>
<keyword evidence="6" id="KW-1185">Reference proteome</keyword>
<keyword evidence="3" id="KW-0227">DNA damage</keyword>
<dbReference type="RefSeq" id="XP_052739827.1">
    <property type="nucleotide sequence ID" value="XM_052883867.1"/>
</dbReference>
<comment type="similarity">
    <text evidence="3">Belongs to the NSE1 family.</text>
</comment>
<comment type="catalytic activity">
    <reaction evidence="3">
        <text>S-ubiquitinyl-[E2 ubiquitin-conjugating enzyme]-L-cysteine + [acceptor protein]-L-lysine = [E2 ubiquitin-conjugating enzyme]-L-cysteine + N(6)-ubiquitinyl-[acceptor protein]-L-lysine.</text>
        <dbReference type="EC" id="2.3.2.27"/>
    </reaction>
</comment>
<comment type="subcellular location">
    <subcellularLocation>
        <location evidence="3">Nucleus</location>
    </subcellularLocation>
</comment>
<comment type="subunit">
    <text evidence="3">Component of the Smc5-Smc6 complex.</text>
</comment>
<evidence type="ECO:0000256" key="3">
    <source>
        <dbReference type="RuleBase" id="RU368018"/>
    </source>
</evidence>
<sequence length="305" mass="35284">MNYGDMHRFFLRTVASQGILSVSKAQDVLNKSFPEQFKTTIGDLIQEVNKKIKPFDQKIKIVYNDETSEENLVFLFIASDDAAKSQTIFSPQELEFFRKIMEEIMTTENRQIDSNYALNLVNNLKLTKTEAQKLLKMWCTMYYLVEKNTNYALGLRAIHEFEGYMLENMPDIIQKCCLCKDIVYQGYNCPFCDKAVHTRCLNAYGRAKWPCCKEDFDEAQLERYNQGSFEDMATPQPSTSRSSQAYHRSNSIEESLDVSQLQPSTSRTQILSMDTSDDEFEMTQGSTIPGISQRIGRKRKRPTRD</sequence>
<dbReference type="InterPro" id="IPR036388">
    <property type="entry name" value="WH-like_DNA-bd_sf"/>
</dbReference>
<dbReference type="PANTHER" id="PTHR20973">
    <property type="entry name" value="NON-SMC ELEMENT 1-RELATED"/>
    <property type="match status" value="1"/>
</dbReference>
<keyword evidence="3" id="KW-0833">Ubl conjugation pathway</keyword>
<evidence type="ECO:0000313" key="7">
    <source>
        <dbReference type="RefSeq" id="XP_052739827.1"/>
    </source>
</evidence>
<evidence type="ECO:0000259" key="5">
    <source>
        <dbReference type="PROSITE" id="PS50081"/>
    </source>
</evidence>
<dbReference type="InterPro" id="IPR046349">
    <property type="entry name" value="C1-like_sf"/>
</dbReference>
<evidence type="ECO:0000256" key="4">
    <source>
        <dbReference type="SAM" id="MobiDB-lite"/>
    </source>
</evidence>
<keyword evidence="3" id="KW-0234">DNA repair</keyword>
<dbReference type="EC" id="2.3.2.27" evidence="3"/>
<dbReference type="GeneID" id="112042970"/>
<dbReference type="PROSITE" id="PS50081">
    <property type="entry name" value="ZF_DAG_PE_2"/>
    <property type="match status" value="1"/>
</dbReference>
<evidence type="ECO:0000313" key="6">
    <source>
        <dbReference type="Proteomes" id="UP001652582"/>
    </source>
</evidence>
<feature type="compositionally biased region" description="Basic residues" evidence="4">
    <location>
        <begin position="295"/>
        <end position="305"/>
    </location>
</feature>
<protein>
    <recommendedName>
        <fullName evidence="3">Non-structural maintenance of chromosomes element 1 homolog</fullName>
        <ecNumber evidence="3">2.3.2.27</ecNumber>
    </recommendedName>
</protein>
<proteinExistence type="inferred from homology"/>
<keyword evidence="1 3" id="KW-0479">Metal-binding</keyword>
<organism evidence="6 7">
    <name type="scientific">Bicyclus anynana</name>
    <name type="common">Squinting bush brown butterfly</name>
    <dbReference type="NCBI Taxonomy" id="110368"/>
    <lineage>
        <taxon>Eukaryota</taxon>
        <taxon>Metazoa</taxon>
        <taxon>Ecdysozoa</taxon>
        <taxon>Arthropoda</taxon>
        <taxon>Hexapoda</taxon>
        <taxon>Insecta</taxon>
        <taxon>Pterygota</taxon>
        <taxon>Neoptera</taxon>
        <taxon>Endopterygota</taxon>
        <taxon>Lepidoptera</taxon>
        <taxon>Glossata</taxon>
        <taxon>Ditrysia</taxon>
        <taxon>Papilionoidea</taxon>
        <taxon>Nymphalidae</taxon>
        <taxon>Satyrinae</taxon>
        <taxon>Satyrini</taxon>
        <taxon>Mycalesina</taxon>
        <taxon>Bicyclus</taxon>
    </lineage>
</organism>
<reference evidence="7" key="1">
    <citation type="submission" date="2025-08" db="UniProtKB">
        <authorList>
            <consortium name="RefSeq"/>
        </authorList>
    </citation>
    <scope>IDENTIFICATION</scope>
</reference>
<dbReference type="Pfam" id="PF07574">
    <property type="entry name" value="SMC_Nse1"/>
    <property type="match status" value="1"/>
</dbReference>